<feature type="compositionally biased region" description="Basic and acidic residues" evidence="1">
    <location>
        <begin position="20"/>
        <end position="40"/>
    </location>
</feature>
<dbReference type="EMBL" id="BAAANS010000033">
    <property type="protein sequence ID" value="GAA2107444.1"/>
    <property type="molecule type" value="Genomic_DNA"/>
</dbReference>
<gene>
    <name evidence="2" type="ORF">GCM10009759_46540</name>
</gene>
<evidence type="ECO:0008006" key="4">
    <source>
        <dbReference type="Google" id="ProtNLM"/>
    </source>
</evidence>
<reference evidence="2 3" key="1">
    <citation type="journal article" date="2019" name="Int. J. Syst. Evol. Microbiol.">
        <title>The Global Catalogue of Microorganisms (GCM) 10K type strain sequencing project: providing services to taxonomists for standard genome sequencing and annotation.</title>
        <authorList>
            <consortium name="The Broad Institute Genomics Platform"/>
            <consortium name="The Broad Institute Genome Sequencing Center for Infectious Disease"/>
            <person name="Wu L."/>
            <person name="Ma J."/>
        </authorList>
    </citation>
    <scope>NUCLEOTIDE SEQUENCE [LARGE SCALE GENOMIC DNA]</scope>
    <source>
        <strain evidence="2 3">JCM 14559</strain>
    </source>
</reference>
<protein>
    <recommendedName>
        <fullName evidence="4">Nucleotidyltransferase AbiEii toxin of type IV toxin-antitoxin system</fullName>
    </recommendedName>
</protein>
<evidence type="ECO:0000313" key="2">
    <source>
        <dbReference type="EMBL" id="GAA2107444.1"/>
    </source>
</evidence>
<accession>A0ABN2X8Y1</accession>
<sequence length="301" mass="31301">MDDTSTATADTAVDPAAGRAADREADRAADRDAERDVDREADRARAVLLADAQSYCLAHALALAGPDALRLYGLAAPVRGTDLLLVSAGGPPLADLAAGLAETLRAAGHRVQEPPGSARRCQLTATTGEPPLDGAAVPAHLGVELRREPLHHLPTLPPGAPVPVAALDDTAALAVLTLCERALPADLRGLHALTAHRSEGELLALTSAFDSEADFTTRTLADRLESAAALLQPETDAAGTRQWAESWAQDLRLDLLETTELADGLHDPYLDRVESESEPGFEPGVEPGAGAGRGSDPADDL</sequence>
<feature type="region of interest" description="Disordered" evidence="1">
    <location>
        <begin position="271"/>
        <end position="301"/>
    </location>
</feature>
<keyword evidence="3" id="KW-1185">Reference proteome</keyword>
<proteinExistence type="predicted"/>
<evidence type="ECO:0000256" key="1">
    <source>
        <dbReference type="SAM" id="MobiDB-lite"/>
    </source>
</evidence>
<feature type="compositionally biased region" description="Low complexity" evidence="1">
    <location>
        <begin position="1"/>
        <end position="19"/>
    </location>
</feature>
<evidence type="ECO:0000313" key="3">
    <source>
        <dbReference type="Proteomes" id="UP001500897"/>
    </source>
</evidence>
<organism evidence="2 3">
    <name type="scientific">Kitasatospora saccharophila</name>
    <dbReference type="NCBI Taxonomy" id="407973"/>
    <lineage>
        <taxon>Bacteria</taxon>
        <taxon>Bacillati</taxon>
        <taxon>Actinomycetota</taxon>
        <taxon>Actinomycetes</taxon>
        <taxon>Kitasatosporales</taxon>
        <taxon>Streptomycetaceae</taxon>
        <taxon>Kitasatospora</taxon>
    </lineage>
</organism>
<name>A0ABN2X8Y1_9ACTN</name>
<dbReference type="RefSeq" id="WP_344554522.1">
    <property type="nucleotide sequence ID" value="NZ_BAAANS010000033.1"/>
</dbReference>
<comment type="caution">
    <text evidence="2">The sequence shown here is derived from an EMBL/GenBank/DDBJ whole genome shotgun (WGS) entry which is preliminary data.</text>
</comment>
<dbReference type="Proteomes" id="UP001500897">
    <property type="component" value="Unassembled WGS sequence"/>
</dbReference>
<feature type="region of interest" description="Disordered" evidence="1">
    <location>
        <begin position="1"/>
        <end position="40"/>
    </location>
</feature>